<gene>
    <name evidence="3" type="ORF">K9B37_22025</name>
</gene>
<proteinExistence type="predicted"/>
<feature type="chain" id="PRO_5046151335" evidence="2">
    <location>
        <begin position="26"/>
        <end position="336"/>
    </location>
</feature>
<feature type="signal peptide" evidence="2">
    <location>
        <begin position="1"/>
        <end position="25"/>
    </location>
</feature>
<comment type="caution">
    <text evidence="3">The sequence shown here is derived from an EMBL/GenBank/DDBJ whole genome shotgun (WGS) entry which is preliminary data.</text>
</comment>
<organism evidence="3 4">
    <name type="scientific">Microvirga puerhi</name>
    <dbReference type="NCBI Taxonomy" id="2876078"/>
    <lineage>
        <taxon>Bacteria</taxon>
        <taxon>Pseudomonadati</taxon>
        <taxon>Pseudomonadota</taxon>
        <taxon>Alphaproteobacteria</taxon>
        <taxon>Hyphomicrobiales</taxon>
        <taxon>Methylobacteriaceae</taxon>
        <taxon>Microvirga</taxon>
    </lineage>
</organism>
<feature type="region of interest" description="Disordered" evidence="1">
    <location>
        <begin position="225"/>
        <end position="257"/>
    </location>
</feature>
<dbReference type="Proteomes" id="UP000704176">
    <property type="component" value="Unassembled WGS sequence"/>
</dbReference>
<reference evidence="3 4" key="1">
    <citation type="submission" date="2021-09" db="EMBL/GenBank/DDBJ databases">
        <title>The complete genome sequence of a new microorganism.</title>
        <authorList>
            <person name="Zi Z."/>
        </authorList>
    </citation>
    <scope>NUCLEOTIDE SEQUENCE [LARGE SCALE GENOMIC DNA]</scope>
    <source>
        <strain evidence="3 4">WGZ8</strain>
    </source>
</reference>
<accession>A0ABS7VUZ1</accession>
<evidence type="ECO:0000256" key="2">
    <source>
        <dbReference type="SAM" id="SignalP"/>
    </source>
</evidence>
<sequence>MRHRKYLAAAFVVFAWSVLPQHVLAQNQAAAQTGGAEPPPRAVRPVTPEDINRLRGALTQQNSSLILNRSEVGQLRDRSLDSEYSLRRPGYSGKKPPTPRRKELLISQAPDGSVPSRLSLAQGIVSAVTILDQKGNPWPIEDLAYDPQMLSVNGIGCSSAEKPPQADKEGRPHVLYLMPCRFWTWANLVVKLERSASPLTFQVESGSDEEGATVDMAIDVRVKGAAPSRGSATGLAAASDRQPREAGFRPDSSLDDFLNGTPPPGARELRVSGDPSANAWLFGGALYLKGPLVVMNPAHDARASYGGVSVWRFDHPIPRILARTSDGAQRVVVVDF</sequence>
<dbReference type="Pfam" id="PF12293">
    <property type="entry name" value="T4BSS_DotH_IcmK"/>
    <property type="match status" value="1"/>
</dbReference>
<keyword evidence="2" id="KW-0732">Signal</keyword>
<dbReference type="InterPro" id="IPR022073">
    <property type="entry name" value="T4BSS_DotH_IcmK"/>
</dbReference>
<dbReference type="RefSeq" id="WP_224315716.1">
    <property type="nucleotide sequence ID" value="NZ_JAIRBM010000024.1"/>
</dbReference>
<evidence type="ECO:0000256" key="1">
    <source>
        <dbReference type="SAM" id="MobiDB-lite"/>
    </source>
</evidence>
<keyword evidence="4" id="KW-1185">Reference proteome</keyword>
<dbReference type="EMBL" id="JAIRBM010000024">
    <property type="protein sequence ID" value="MBZ6078940.1"/>
    <property type="molecule type" value="Genomic_DNA"/>
</dbReference>
<name>A0ABS7VUZ1_9HYPH</name>
<evidence type="ECO:0000313" key="4">
    <source>
        <dbReference type="Proteomes" id="UP000704176"/>
    </source>
</evidence>
<evidence type="ECO:0000313" key="3">
    <source>
        <dbReference type="EMBL" id="MBZ6078940.1"/>
    </source>
</evidence>
<protein>
    <submittedName>
        <fullName evidence="3">DotH/IcmK family type IV secretion protein</fullName>
    </submittedName>
</protein>